<evidence type="ECO:0000259" key="4">
    <source>
        <dbReference type="SMART" id="SM00922"/>
    </source>
</evidence>
<dbReference type="PANTHER" id="PTHR13794:SF58">
    <property type="entry name" value="MITOCHONDRIAL ENOLASE SUPERFAMILY MEMBER 1"/>
    <property type="match status" value="1"/>
</dbReference>
<dbReference type="InterPro" id="IPR029017">
    <property type="entry name" value="Enolase-like_N"/>
</dbReference>
<dbReference type="Gene3D" id="3.30.390.10">
    <property type="entry name" value="Enolase-like, N-terminal domain"/>
    <property type="match status" value="1"/>
</dbReference>
<gene>
    <name evidence="5" type="ORF">Voc01_073280</name>
</gene>
<organism evidence="5 6">
    <name type="scientific">Virgisporangium ochraceum</name>
    <dbReference type="NCBI Taxonomy" id="65505"/>
    <lineage>
        <taxon>Bacteria</taxon>
        <taxon>Bacillati</taxon>
        <taxon>Actinomycetota</taxon>
        <taxon>Actinomycetes</taxon>
        <taxon>Micromonosporales</taxon>
        <taxon>Micromonosporaceae</taxon>
        <taxon>Virgisporangium</taxon>
    </lineage>
</organism>
<dbReference type="Proteomes" id="UP000635606">
    <property type="component" value="Unassembled WGS sequence"/>
</dbReference>
<evidence type="ECO:0000313" key="6">
    <source>
        <dbReference type="Proteomes" id="UP000635606"/>
    </source>
</evidence>
<keyword evidence="2" id="KW-0479">Metal-binding</keyword>
<dbReference type="Gene3D" id="3.20.20.120">
    <property type="entry name" value="Enolase-like C-terminal domain"/>
    <property type="match status" value="1"/>
</dbReference>
<dbReference type="Pfam" id="PF02746">
    <property type="entry name" value="MR_MLE_N"/>
    <property type="match status" value="1"/>
</dbReference>
<keyword evidence="6" id="KW-1185">Reference proteome</keyword>
<sequence>MPTITAVDVVDVRLPTVRSGPPPTHPDAGHSVVYVAVWTDTDLAGHGLASTAGGDNPRCVAAARRVAAPLVGRDVDDVAASLGPTYRGLVGAGGPDADAGVSRSATTAVLTAVWDLVARHAGKPVWRLVAEMEPADLVAACDFGQLSDALPRQEALEMLERLAPTRAQRVRHLARVGYPAYTSLPRPPGHTDTHLRASYETAVADGWHAVKVEVGGSVGSARRRLAAARAALGPDATLLVDARHRWDVPEAIRHGTELAEFGPLWIEEPTDPDDVAGHASIRAALSAVGVATGGGCHSHGTVRRMVEARAVDYCRIDPGRLVSVNEIVPVLLLAAKFGVPVCFPGGDVGLSELVQHIAMIDFICVSGSMVGRLVEHVDVLHEHFSSPAVVDRAWYRLPTDPGYSARMHPEALATYRYPDGAHWRQVATRR</sequence>
<dbReference type="Pfam" id="PF13378">
    <property type="entry name" value="MR_MLE_C"/>
    <property type="match status" value="1"/>
</dbReference>
<dbReference type="RefSeq" id="WP_203932267.1">
    <property type="nucleotide sequence ID" value="NZ_BOPH01000101.1"/>
</dbReference>
<evidence type="ECO:0000313" key="5">
    <source>
        <dbReference type="EMBL" id="GIJ72411.1"/>
    </source>
</evidence>
<dbReference type="InterPro" id="IPR013342">
    <property type="entry name" value="Mandelate_racemase_C"/>
</dbReference>
<dbReference type="InterPro" id="IPR036849">
    <property type="entry name" value="Enolase-like_C_sf"/>
</dbReference>
<dbReference type="GO" id="GO:0016836">
    <property type="term" value="F:hydro-lyase activity"/>
    <property type="evidence" value="ECO:0007669"/>
    <property type="project" value="TreeGrafter"/>
</dbReference>
<dbReference type="SUPFAM" id="SSF54826">
    <property type="entry name" value="Enolase N-terminal domain-like"/>
    <property type="match status" value="1"/>
</dbReference>
<name>A0A8J4A446_9ACTN</name>
<dbReference type="InterPro" id="IPR046945">
    <property type="entry name" value="RHMD-like"/>
</dbReference>
<evidence type="ECO:0000256" key="3">
    <source>
        <dbReference type="ARBA" id="ARBA00022842"/>
    </source>
</evidence>
<keyword evidence="3" id="KW-0460">Magnesium</keyword>
<dbReference type="GO" id="GO:0000287">
    <property type="term" value="F:magnesium ion binding"/>
    <property type="evidence" value="ECO:0007669"/>
    <property type="project" value="TreeGrafter"/>
</dbReference>
<dbReference type="SUPFAM" id="SSF51604">
    <property type="entry name" value="Enolase C-terminal domain-like"/>
    <property type="match status" value="1"/>
</dbReference>
<evidence type="ECO:0000256" key="1">
    <source>
        <dbReference type="ARBA" id="ARBA00001946"/>
    </source>
</evidence>
<comment type="caution">
    <text evidence="5">The sequence shown here is derived from an EMBL/GenBank/DDBJ whole genome shotgun (WGS) entry which is preliminary data.</text>
</comment>
<dbReference type="AlphaFoldDB" id="A0A8J4A446"/>
<dbReference type="PANTHER" id="PTHR13794">
    <property type="entry name" value="ENOLASE SUPERFAMILY, MANDELATE RACEMASE"/>
    <property type="match status" value="1"/>
</dbReference>
<evidence type="ECO:0000256" key="2">
    <source>
        <dbReference type="ARBA" id="ARBA00022723"/>
    </source>
</evidence>
<dbReference type="InterPro" id="IPR029065">
    <property type="entry name" value="Enolase_C-like"/>
</dbReference>
<reference evidence="5" key="1">
    <citation type="submission" date="2021-01" db="EMBL/GenBank/DDBJ databases">
        <title>Whole genome shotgun sequence of Virgisporangium ochraceum NBRC 16418.</title>
        <authorList>
            <person name="Komaki H."/>
            <person name="Tamura T."/>
        </authorList>
    </citation>
    <scope>NUCLEOTIDE SEQUENCE</scope>
    <source>
        <strain evidence="5">NBRC 16418</strain>
    </source>
</reference>
<dbReference type="GO" id="GO:0016052">
    <property type="term" value="P:carbohydrate catabolic process"/>
    <property type="evidence" value="ECO:0007669"/>
    <property type="project" value="TreeGrafter"/>
</dbReference>
<feature type="domain" description="Mandelate racemase/muconate lactonizing enzyme C-terminal" evidence="4">
    <location>
        <begin position="192"/>
        <end position="288"/>
    </location>
</feature>
<dbReference type="InterPro" id="IPR013341">
    <property type="entry name" value="Mandelate_racemase_N_dom"/>
</dbReference>
<dbReference type="EMBL" id="BOPH01000101">
    <property type="protein sequence ID" value="GIJ72411.1"/>
    <property type="molecule type" value="Genomic_DNA"/>
</dbReference>
<comment type="cofactor">
    <cofactor evidence="1">
        <name>Mg(2+)</name>
        <dbReference type="ChEBI" id="CHEBI:18420"/>
    </cofactor>
</comment>
<dbReference type="SMART" id="SM00922">
    <property type="entry name" value="MR_MLE"/>
    <property type="match status" value="1"/>
</dbReference>
<protein>
    <submittedName>
        <fullName evidence="5">Mandelate racemase</fullName>
    </submittedName>
</protein>
<accession>A0A8J4A446</accession>
<proteinExistence type="predicted"/>